<evidence type="ECO:0000256" key="4">
    <source>
        <dbReference type="ARBA" id="ARBA00011165"/>
    </source>
</evidence>
<organism evidence="10 11">
    <name type="scientific">Companilactobacillus huachuanensis</name>
    <dbReference type="NCBI Taxonomy" id="2559914"/>
    <lineage>
        <taxon>Bacteria</taxon>
        <taxon>Bacillati</taxon>
        <taxon>Bacillota</taxon>
        <taxon>Bacilli</taxon>
        <taxon>Lactobacillales</taxon>
        <taxon>Lactobacillaceae</taxon>
        <taxon>Companilactobacillus</taxon>
    </lineage>
</organism>
<keyword evidence="11" id="KW-1185">Reference proteome</keyword>
<keyword evidence="8" id="KW-0326">Glycosidase</keyword>
<dbReference type="InterPro" id="IPR055235">
    <property type="entry name" value="ASD1_cat"/>
</dbReference>
<sequence length="507" mass="56143">MTGEAKLKIDSNYILGKVEPRVFGTLIEQLGRGVYGGLYDPDSKFSDGDGFRKDVLKLVKELGVTTVRWPGGNFVSGYRWEDGVGPKDERPRRLDLAWHSTETNQFGLHEMESWLKKAGNLELMEALNLGTRGLESALDLLEYANIPNGTKLSEERIANGAKTPFNIRLWCLGNEMDGKWQLGHLDATEYAKKVSKVAAGMRQLDPSLELIGCGSSNHGMETFGKWEDTLLNYAYDSIDLVSCHAYYHADPGELDTFLGSAVDMDRFIGEVISSIDAGKARAKSDHIVNISFDEWNVWYQGSEPSKTPEGIDNWPVAPHLLEDVYSVTDAVVVGDFLITLLKHADRVKAASIAQLVNVIGPIMAPEDGEAYRQTTFYPFAETAKYVKSGLVLKTVAKSPIIMNKKYGETDMVNSVTVKCEDGSLAIIMVNRSIDKSINFEVELSGCEVNNEIVEAKTLHDDDPLAKNTENNPNRVVLKDNNSVLIDTKSNILSINLPNDSWSIINIK</sequence>
<evidence type="ECO:0000313" key="11">
    <source>
        <dbReference type="Proteomes" id="UP001596288"/>
    </source>
</evidence>
<evidence type="ECO:0000256" key="8">
    <source>
        <dbReference type="ARBA" id="ARBA00023295"/>
    </source>
</evidence>
<dbReference type="SUPFAM" id="SSF51445">
    <property type="entry name" value="(Trans)glycosidases"/>
    <property type="match status" value="1"/>
</dbReference>
<evidence type="ECO:0000256" key="2">
    <source>
        <dbReference type="ARBA" id="ARBA00004881"/>
    </source>
</evidence>
<dbReference type="InterPro" id="IPR013780">
    <property type="entry name" value="Glyco_hydro_b"/>
</dbReference>
<dbReference type="Proteomes" id="UP001596288">
    <property type="component" value="Unassembled WGS sequence"/>
</dbReference>
<accession>A0ABW1RQF3</accession>
<feature type="domain" description="Alpha-L-arabinofuranosidase C-terminal" evidence="9">
    <location>
        <begin position="293"/>
        <end position="500"/>
    </location>
</feature>
<dbReference type="PANTHER" id="PTHR43576">
    <property type="entry name" value="ALPHA-L-ARABINOFURANOSIDASE C-RELATED"/>
    <property type="match status" value="1"/>
</dbReference>
<evidence type="ECO:0000256" key="5">
    <source>
        <dbReference type="ARBA" id="ARBA00012670"/>
    </source>
</evidence>
<reference evidence="11" key="1">
    <citation type="journal article" date="2019" name="Int. J. Syst. Evol. Microbiol.">
        <title>The Global Catalogue of Microorganisms (GCM) 10K type strain sequencing project: providing services to taxonomists for standard genome sequencing and annotation.</title>
        <authorList>
            <consortium name="The Broad Institute Genomics Platform"/>
            <consortium name="The Broad Institute Genome Sequencing Center for Infectious Disease"/>
            <person name="Wu L."/>
            <person name="Ma J."/>
        </authorList>
    </citation>
    <scope>NUCLEOTIDE SEQUENCE [LARGE SCALE GENOMIC DNA]</scope>
    <source>
        <strain evidence="11">CCM 8927</strain>
    </source>
</reference>
<dbReference type="RefSeq" id="WP_137612060.1">
    <property type="nucleotide sequence ID" value="NZ_BJDF01000017.1"/>
</dbReference>
<dbReference type="EMBL" id="JBHSSF010000041">
    <property type="protein sequence ID" value="MFC6177662.1"/>
    <property type="molecule type" value="Genomic_DNA"/>
</dbReference>
<dbReference type="PANTHER" id="PTHR43576:SF3">
    <property type="entry name" value="ALPHA-L-ARABINOFURANOSIDASE C"/>
    <property type="match status" value="1"/>
</dbReference>
<gene>
    <name evidence="10" type="ORF">ACFQAV_12665</name>
</gene>
<proteinExistence type="inferred from homology"/>
<comment type="catalytic activity">
    <reaction evidence="1">
        <text>Hydrolysis of terminal non-reducing alpha-L-arabinofuranoside residues in alpha-L-arabinosides.</text>
        <dbReference type="EC" id="3.2.1.55"/>
    </reaction>
</comment>
<name>A0ABW1RQF3_9LACO</name>
<keyword evidence="6" id="KW-0378">Hydrolase</keyword>
<dbReference type="Pfam" id="PF22848">
    <property type="entry name" value="ASD1_dom"/>
    <property type="match status" value="1"/>
</dbReference>
<evidence type="ECO:0000256" key="6">
    <source>
        <dbReference type="ARBA" id="ARBA00022801"/>
    </source>
</evidence>
<comment type="similarity">
    <text evidence="3">Belongs to the glycosyl hydrolase 51 family.</text>
</comment>
<dbReference type="SUPFAM" id="SSF51011">
    <property type="entry name" value="Glycosyl hydrolase domain"/>
    <property type="match status" value="1"/>
</dbReference>
<keyword evidence="7" id="KW-0119">Carbohydrate metabolism</keyword>
<protein>
    <recommendedName>
        <fullName evidence="5">non-reducing end alpha-L-arabinofuranosidase</fullName>
        <ecNumber evidence="5">3.2.1.55</ecNumber>
    </recommendedName>
</protein>
<dbReference type="InterPro" id="IPR017853">
    <property type="entry name" value="GH"/>
</dbReference>
<dbReference type="InterPro" id="IPR010720">
    <property type="entry name" value="Alpha-L-AF_C"/>
</dbReference>
<evidence type="ECO:0000256" key="3">
    <source>
        <dbReference type="ARBA" id="ARBA00007186"/>
    </source>
</evidence>
<comment type="pathway">
    <text evidence="2">Glycan metabolism.</text>
</comment>
<dbReference type="SMART" id="SM00813">
    <property type="entry name" value="Alpha-L-AF_C"/>
    <property type="match status" value="1"/>
</dbReference>
<evidence type="ECO:0000256" key="1">
    <source>
        <dbReference type="ARBA" id="ARBA00001462"/>
    </source>
</evidence>
<evidence type="ECO:0000256" key="7">
    <source>
        <dbReference type="ARBA" id="ARBA00023277"/>
    </source>
</evidence>
<dbReference type="Pfam" id="PF06964">
    <property type="entry name" value="Alpha-L-AF_C"/>
    <property type="match status" value="1"/>
</dbReference>
<dbReference type="EC" id="3.2.1.55" evidence="5"/>
<dbReference type="Gene3D" id="2.60.40.1180">
    <property type="entry name" value="Golgi alpha-mannosidase II"/>
    <property type="match status" value="1"/>
</dbReference>
<evidence type="ECO:0000259" key="9">
    <source>
        <dbReference type="SMART" id="SM00813"/>
    </source>
</evidence>
<dbReference type="Gene3D" id="3.20.20.80">
    <property type="entry name" value="Glycosidases"/>
    <property type="match status" value="1"/>
</dbReference>
<comment type="caution">
    <text evidence="10">The sequence shown here is derived from an EMBL/GenBank/DDBJ whole genome shotgun (WGS) entry which is preliminary data.</text>
</comment>
<evidence type="ECO:0000313" key="10">
    <source>
        <dbReference type="EMBL" id="MFC6177662.1"/>
    </source>
</evidence>
<comment type="subunit">
    <text evidence="4">Homohexamer; trimer of dimers.</text>
</comment>